<gene>
    <name evidence="1" type="ORF">QFC19_002352</name>
</gene>
<name>A0ACC2W9E6_9TREE</name>
<evidence type="ECO:0000313" key="1">
    <source>
        <dbReference type="EMBL" id="KAJ9108368.1"/>
    </source>
</evidence>
<evidence type="ECO:0000313" key="2">
    <source>
        <dbReference type="Proteomes" id="UP001241377"/>
    </source>
</evidence>
<dbReference type="EMBL" id="JASBWR010000020">
    <property type="protein sequence ID" value="KAJ9108368.1"/>
    <property type="molecule type" value="Genomic_DNA"/>
</dbReference>
<organism evidence="1 2">
    <name type="scientific">Naganishia cerealis</name>
    <dbReference type="NCBI Taxonomy" id="610337"/>
    <lineage>
        <taxon>Eukaryota</taxon>
        <taxon>Fungi</taxon>
        <taxon>Dikarya</taxon>
        <taxon>Basidiomycota</taxon>
        <taxon>Agaricomycotina</taxon>
        <taxon>Tremellomycetes</taxon>
        <taxon>Filobasidiales</taxon>
        <taxon>Filobasidiaceae</taxon>
        <taxon>Naganishia</taxon>
    </lineage>
</organism>
<keyword evidence="2" id="KW-1185">Reference proteome</keyword>
<comment type="caution">
    <text evidence="1">The sequence shown here is derived from an EMBL/GenBank/DDBJ whole genome shotgun (WGS) entry which is preliminary data.</text>
</comment>
<dbReference type="Proteomes" id="UP001241377">
    <property type="component" value="Unassembled WGS sequence"/>
</dbReference>
<proteinExistence type="predicted"/>
<sequence>MWQKSHRLMVSGKRSKNQIRRERQKQRKLNDFSLQNADTLKSSHQNNSNEPKPIEKEPSTTLTQEIESDPLFSQYQEVFSKWGQSDSINQNGNGQLQIASHSSSSEDESEQETTHKPAVKREKIPLADLKAGTRRPQVVEWHDQDARDPVFLVSIKSQPNVVQVPDHWSSKRDYLANRRGFEKPPFQLPHYIQETGIQEMRNGDADKTLKQLQRDRVQPKMGRLDLDYRKLHRAFFEKQSKPRLFGFGDIYYEGRELSDVHSDAIELIKPGVVSNELRQALGILTSDRTPPPWLALMATIGKPPAYKDLILPGVDVPYANSGYRDTVEPPTTDYELWGKLEEVDESEDEDEDEENNEQESGDEEAGSENEAEDLPQIVTSAIPIEESKLQIRPASTKEPLFSATNEPKVSEDQLLYTVVDEATLSSGNKVLPSQKGYNLRSNEKAKTEKNPASEGVKQRKKYKF</sequence>
<reference evidence="1" key="1">
    <citation type="submission" date="2023-04" db="EMBL/GenBank/DDBJ databases">
        <title>Draft Genome sequencing of Naganishia species isolated from polar environments using Oxford Nanopore Technology.</title>
        <authorList>
            <person name="Leo P."/>
            <person name="Venkateswaran K."/>
        </authorList>
    </citation>
    <scope>NUCLEOTIDE SEQUENCE</scope>
    <source>
        <strain evidence="1">MNA-CCFEE 5261</strain>
    </source>
</reference>
<protein>
    <submittedName>
        <fullName evidence="1">Uncharacterized protein</fullName>
    </submittedName>
</protein>
<accession>A0ACC2W9E6</accession>